<dbReference type="AlphaFoldDB" id="A0A0A1U126"/>
<name>A0A0A1U126_ENTIV</name>
<dbReference type="Proteomes" id="UP000014680">
    <property type="component" value="Unassembled WGS sequence"/>
</dbReference>
<dbReference type="OrthoDB" id="4066896at2759"/>
<reference evidence="1 2" key="1">
    <citation type="submission" date="2012-10" db="EMBL/GenBank/DDBJ databases">
        <authorList>
            <person name="Zafar N."/>
            <person name="Inman J."/>
            <person name="Hall N."/>
            <person name="Lorenzi H."/>
            <person name="Caler E."/>
        </authorList>
    </citation>
    <scope>NUCLEOTIDE SEQUENCE [LARGE SCALE GENOMIC DNA]</scope>
    <source>
        <strain evidence="1 2">IP1</strain>
    </source>
</reference>
<dbReference type="RefSeq" id="XP_004254509.1">
    <property type="nucleotide sequence ID" value="XM_004254461.1"/>
</dbReference>
<dbReference type="GeneID" id="14886759"/>
<organism evidence="1 2">
    <name type="scientific">Entamoeba invadens IP1</name>
    <dbReference type="NCBI Taxonomy" id="370355"/>
    <lineage>
        <taxon>Eukaryota</taxon>
        <taxon>Amoebozoa</taxon>
        <taxon>Evosea</taxon>
        <taxon>Archamoebae</taxon>
        <taxon>Mastigamoebida</taxon>
        <taxon>Entamoebidae</taxon>
        <taxon>Entamoeba</taxon>
    </lineage>
</organism>
<gene>
    <name evidence="1" type="ORF">EIN_410910</name>
</gene>
<accession>A0A0A1U126</accession>
<evidence type="ECO:0000313" key="1">
    <source>
        <dbReference type="EMBL" id="ELP87738.1"/>
    </source>
</evidence>
<feature type="non-terminal residue" evidence="1">
    <location>
        <position position="139"/>
    </location>
</feature>
<dbReference type="VEuPathDB" id="AmoebaDB:EIN_410910"/>
<sequence length="139" mass="16190">MDPQLWVNEDVDKYVRFSINNKIIEVPEIYTSNDRADCTIMKMITARFQDQIKNNQVIELRGGKREEKSFRVYLNFLEGKRVVEEQLSVRQMAKKVATLLQFGVSIQSSLKMIGLQVKEDIDVVIGTFLIMMNERTLDL</sequence>
<keyword evidence="2" id="KW-1185">Reference proteome</keyword>
<evidence type="ECO:0000313" key="2">
    <source>
        <dbReference type="Proteomes" id="UP000014680"/>
    </source>
</evidence>
<dbReference type="KEGG" id="eiv:EIN_410910"/>
<proteinExistence type="predicted"/>
<dbReference type="EMBL" id="KB206788">
    <property type="protein sequence ID" value="ELP87738.1"/>
    <property type="molecule type" value="Genomic_DNA"/>
</dbReference>
<protein>
    <submittedName>
        <fullName evidence="1">Uncharacterized protein</fullName>
    </submittedName>
</protein>